<accession>A0A9W6YST7</accession>
<sequence length="324" mass="35505">MSYSLTAISQTAKFPKGKYDEIIKYLDILPTRLVSFSNLSPEKAVDFQLDIDLSKTGFEGTPKEDIIEKVESTIKKTIKENSIDGVDLVFQKITAARKHKKLIVFDMDSTLIYQEVIEMIAALADVEAEVEAITTRAMNGELDFKQSLASRCALLKGIESSNLWESLKPRLKITNGAKELCQAMKASGCKLAVCSGGFLPLANYIKEQLGLDYAFANVLKTEVNEKGVEVLSGVTVGDIVDGSRKRQLLLQLAEENKIDIANTVAIGDGANDLLMMGAAGFGIAWNAKPKVQKEAPGCLNSDSLKDVLYIFGYNDVEIENLLKH</sequence>
<reference evidence="12" key="1">
    <citation type="submission" date="2023-04" db="EMBL/GenBank/DDBJ databases">
        <title>Ambrosiozyma monospora NBRC 1965.</title>
        <authorList>
            <person name="Ichikawa N."/>
            <person name="Sato H."/>
            <person name="Tonouchi N."/>
        </authorList>
    </citation>
    <scope>NUCLEOTIDE SEQUENCE</scope>
    <source>
        <strain evidence="12">NBRC 1965</strain>
    </source>
</reference>
<dbReference type="EC" id="3.1.3.3" evidence="4"/>
<evidence type="ECO:0000256" key="5">
    <source>
        <dbReference type="ARBA" id="ARBA00022605"/>
    </source>
</evidence>
<dbReference type="SFLD" id="SFLDG01137">
    <property type="entry name" value="C1.6.1:_Phosphoserine_Phosphat"/>
    <property type="match status" value="1"/>
</dbReference>
<proteinExistence type="inferred from homology"/>
<evidence type="ECO:0000313" key="13">
    <source>
        <dbReference type="Proteomes" id="UP001165063"/>
    </source>
</evidence>
<dbReference type="PANTHER" id="PTHR43344">
    <property type="entry name" value="PHOSPHOSERINE PHOSPHATASE"/>
    <property type="match status" value="1"/>
</dbReference>
<evidence type="ECO:0000256" key="2">
    <source>
        <dbReference type="ARBA" id="ARBA00005135"/>
    </source>
</evidence>
<dbReference type="InterPro" id="IPR050582">
    <property type="entry name" value="HAD-like_SerB"/>
</dbReference>
<gene>
    <name evidence="12" type="ORF">Amon01_000194900</name>
</gene>
<dbReference type="GO" id="GO:0006564">
    <property type="term" value="P:L-serine biosynthetic process"/>
    <property type="evidence" value="ECO:0007669"/>
    <property type="project" value="UniProtKB-KW"/>
</dbReference>
<dbReference type="SFLD" id="SFLDS00003">
    <property type="entry name" value="Haloacid_Dehalogenase"/>
    <property type="match status" value="1"/>
</dbReference>
<name>A0A9W6YST7_AMBMO</name>
<comment type="pathway">
    <text evidence="2">Amino-acid biosynthesis; L-serine biosynthesis; L-serine from 3-phospho-D-glycerate: step 3/3.</text>
</comment>
<protein>
    <recommendedName>
        <fullName evidence="4">phosphoserine phosphatase</fullName>
        <ecNumber evidence="4">3.1.3.3</ecNumber>
    </recommendedName>
    <alternativeName>
        <fullName evidence="10">O-phosphoserine phosphohydrolase</fullName>
    </alternativeName>
</protein>
<dbReference type="NCBIfam" id="TIGR00338">
    <property type="entry name" value="serB"/>
    <property type="match status" value="1"/>
</dbReference>
<comment type="similarity">
    <text evidence="3">Belongs to the HAD-like hydrolase superfamily. SerB family.</text>
</comment>
<organism evidence="12 13">
    <name type="scientific">Ambrosiozyma monospora</name>
    <name type="common">Yeast</name>
    <name type="synonym">Endomycopsis monosporus</name>
    <dbReference type="NCBI Taxonomy" id="43982"/>
    <lineage>
        <taxon>Eukaryota</taxon>
        <taxon>Fungi</taxon>
        <taxon>Dikarya</taxon>
        <taxon>Ascomycota</taxon>
        <taxon>Saccharomycotina</taxon>
        <taxon>Pichiomycetes</taxon>
        <taxon>Pichiales</taxon>
        <taxon>Pichiaceae</taxon>
        <taxon>Ambrosiozyma</taxon>
    </lineage>
</organism>
<keyword evidence="9" id="KW-0718">Serine biosynthesis</keyword>
<evidence type="ECO:0000256" key="3">
    <source>
        <dbReference type="ARBA" id="ARBA00009184"/>
    </source>
</evidence>
<dbReference type="SUPFAM" id="SSF56784">
    <property type="entry name" value="HAD-like"/>
    <property type="match status" value="1"/>
</dbReference>
<dbReference type="CDD" id="cd07500">
    <property type="entry name" value="HAD_PSP"/>
    <property type="match status" value="1"/>
</dbReference>
<keyword evidence="13" id="KW-1185">Reference proteome</keyword>
<evidence type="ECO:0000256" key="7">
    <source>
        <dbReference type="ARBA" id="ARBA00022801"/>
    </source>
</evidence>
<dbReference type="Gene3D" id="3.40.50.1000">
    <property type="entry name" value="HAD superfamily/HAD-like"/>
    <property type="match status" value="1"/>
</dbReference>
<keyword evidence="7" id="KW-0378">Hydrolase</keyword>
<dbReference type="NCBIfam" id="TIGR01488">
    <property type="entry name" value="HAD-SF-IB"/>
    <property type="match status" value="1"/>
</dbReference>
<dbReference type="PANTHER" id="PTHR43344:SF2">
    <property type="entry name" value="PHOSPHOSERINE PHOSPHATASE"/>
    <property type="match status" value="1"/>
</dbReference>
<dbReference type="InterPro" id="IPR004469">
    <property type="entry name" value="PSP"/>
</dbReference>
<dbReference type="EMBL" id="BSXU01000645">
    <property type="protein sequence ID" value="GMG21379.1"/>
    <property type="molecule type" value="Genomic_DNA"/>
</dbReference>
<evidence type="ECO:0000256" key="11">
    <source>
        <dbReference type="PIRSR" id="PIRSR604469-1"/>
    </source>
</evidence>
<evidence type="ECO:0000313" key="12">
    <source>
        <dbReference type="EMBL" id="GMG21379.1"/>
    </source>
</evidence>
<dbReference type="Pfam" id="PF00702">
    <property type="entry name" value="Hydrolase"/>
    <property type="match status" value="1"/>
</dbReference>
<dbReference type="GO" id="GO:0005737">
    <property type="term" value="C:cytoplasm"/>
    <property type="evidence" value="ECO:0007669"/>
    <property type="project" value="TreeGrafter"/>
</dbReference>
<evidence type="ECO:0000256" key="1">
    <source>
        <dbReference type="ARBA" id="ARBA00001946"/>
    </source>
</evidence>
<dbReference type="InterPro" id="IPR023214">
    <property type="entry name" value="HAD_sf"/>
</dbReference>
<comment type="cofactor">
    <cofactor evidence="1">
        <name>Mg(2+)</name>
        <dbReference type="ChEBI" id="CHEBI:18420"/>
    </cofactor>
</comment>
<keyword evidence="6" id="KW-0479">Metal-binding</keyword>
<dbReference type="OrthoDB" id="27226at2759"/>
<dbReference type="GO" id="GO:0036424">
    <property type="term" value="F:L-phosphoserine phosphatase activity"/>
    <property type="evidence" value="ECO:0007669"/>
    <property type="project" value="InterPro"/>
</dbReference>
<dbReference type="InterPro" id="IPR036412">
    <property type="entry name" value="HAD-like_sf"/>
</dbReference>
<dbReference type="SFLD" id="SFLDG01136">
    <property type="entry name" value="C1.6:_Phosphoserine_Phosphatas"/>
    <property type="match status" value="1"/>
</dbReference>
<dbReference type="Proteomes" id="UP001165063">
    <property type="component" value="Unassembled WGS sequence"/>
</dbReference>
<keyword evidence="8" id="KW-0460">Magnesium</keyword>
<comment type="caution">
    <text evidence="12">The sequence shown here is derived from an EMBL/GenBank/DDBJ whole genome shotgun (WGS) entry which is preliminary data.</text>
</comment>
<keyword evidence="5" id="KW-0028">Amino-acid biosynthesis</keyword>
<evidence type="ECO:0000256" key="4">
    <source>
        <dbReference type="ARBA" id="ARBA00012640"/>
    </source>
</evidence>
<feature type="active site" description="Proton donor" evidence="11">
    <location>
        <position position="108"/>
    </location>
</feature>
<evidence type="ECO:0000256" key="10">
    <source>
        <dbReference type="ARBA" id="ARBA00031693"/>
    </source>
</evidence>
<evidence type="ECO:0000256" key="9">
    <source>
        <dbReference type="ARBA" id="ARBA00023299"/>
    </source>
</evidence>
<feature type="active site" description="Nucleophile" evidence="11">
    <location>
        <position position="106"/>
    </location>
</feature>
<evidence type="ECO:0000256" key="8">
    <source>
        <dbReference type="ARBA" id="ARBA00022842"/>
    </source>
</evidence>
<dbReference type="GO" id="GO:0000287">
    <property type="term" value="F:magnesium ion binding"/>
    <property type="evidence" value="ECO:0007669"/>
    <property type="project" value="TreeGrafter"/>
</dbReference>
<dbReference type="SFLD" id="SFLDF00029">
    <property type="entry name" value="phosphoserine_phosphatase"/>
    <property type="match status" value="1"/>
</dbReference>
<evidence type="ECO:0000256" key="6">
    <source>
        <dbReference type="ARBA" id="ARBA00022723"/>
    </source>
</evidence>
<dbReference type="AlphaFoldDB" id="A0A9W6YST7"/>